<organism evidence="4 5">
    <name type="scientific">Marasmiellus scandens</name>
    <dbReference type="NCBI Taxonomy" id="2682957"/>
    <lineage>
        <taxon>Eukaryota</taxon>
        <taxon>Fungi</taxon>
        <taxon>Dikarya</taxon>
        <taxon>Basidiomycota</taxon>
        <taxon>Agaricomycotina</taxon>
        <taxon>Agaricomycetes</taxon>
        <taxon>Agaricomycetidae</taxon>
        <taxon>Agaricales</taxon>
        <taxon>Marasmiineae</taxon>
        <taxon>Omphalotaceae</taxon>
        <taxon>Marasmiellus</taxon>
    </lineage>
</organism>
<dbReference type="PANTHER" id="PTHR34409:SF1">
    <property type="entry name" value="MYB-LIKE DOMAIN-CONTAINING PROTEIN"/>
    <property type="match status" value="1"/>
</dbReference>
<dbReference type="EMBL" id="JBANRG010000128">
    <property type="protein sequence ID" value="KAK7434273.1"/>
    <property type="molecule type" value="Genomic_DNA"/>
</dbReference>
<evidence type="ECO:0000313" key="4">
    <source>
        <dbReference type="EMBL" id="KAK7434273.1"/>
    </source>
</evidence>
<feature type="compositionally biased region" description="Basic and acidic residues" evidence="2">
    <location>
        <begin position="89"/>
        <end position="112"/>
    </location>
</feature>
<dbReference type="InterPro" id="IPR049203">
    <property type="entry name" value="DUF6818"/>
</dbReference>
<feature type="compositionally biased region" description="Polar residues" evidence="2">
    <location>
        <begin position="438"/>
        <end position="460"/>
    </location>
</feature>
<dbReference type="Pfam" id="PF20681">
    <property type="entry name" value="DUF6818"/>
    <property type="match status" value="1"/>
</dbReference>
<feature type="region of interest" description="Disordered" evidence="2">
    <location>
        <begin position="24"/>
        <end position="121"/>
    </location>
</feature>
<reference evidence="4 5" key="1">
    <citation type="submission" date="2024-01" db="EMBL/GenBank/DDBJ databases">
        <title>A draft genome for the cacao thread blight pathogen Marasmiellus scandens.</title>
        <authorList>
            <person name="Baruah I.K."/>
            <person name="Leung J."/>
            <person name="Bukari Y."/>
            <person name="Amoako-Attah I."/>
            <person name="Meinhardt L.W."/>
            <person name="Bailey B.A."/>
            <person name="Cohen S.P."/>
        </authorList>
    </citation>
    <scope>NUCLEOTIDE SEQUENCE [LARGE SCALE GENOMIC DNA]</scope>
    <source>
        <strain evidence="4 5">GH-19</strain>
    </source>
</reference>
<accession>A0ABR1ILB7</accession>
<feature type="compositionally biased region" description="Low complexity" evidence="2">
    <location>
        <begin position="62"/>
        <end position="78"/>
    </location>
</feature>
<dbReference type="Proteomes" id="UP001498398">
    <property type="component" value="Unassembled WGS sequence"/>
</dbReference>
<evidence type="ECO:0000256" key="1">
    <source>
        <dbReference type="SAM" id="Coils"/>
    </source>
</evidence>
<keyword evidence="5" id="KW-1185">Reference proteome</keyword>
<evidence type="ECO:0000313" key="5">
    <source>
        <dbReference type="Proteomes" id="UP001498398"/>
    </source>
</evidence>
<feature type="region of interest" description="Disordered" evidence="2">
    <location>
        <begin position="221"/>
        <end position="274"/>
    </location>
</feature>
<name>A0ABR1ILB7_9AGAR</name>
<protein>
    <recommendedName>
        <fullName evidence="3">DUF6818 domain-containing protein</fullName>
    </recommendedName>
</protein>
<feature type="coiled-coil region" evidence="1">
    <location>
        <begin position="314"/>
        <end position="348"/>
    </location>
</feature>
<feature type="compositionally biased region" description="Polar residues" evidence="2">
    <location>
        <begin position="24"/>
        <end position="44"/>
    </location>
</feature>
<feature type="domain" description="DUF6818" evidence="3">
    <location>
        <begin position="140"/>
        <end position="215"/>
    </location>
</feature>
<comment type="caution">
    <text evidence="4">The sequence shown here is derived from an EMBL/GenBank/DDBJ whole genome shotgun (WGS) entry which is preliminary data.</text>
</comment>
<dbReference type="PANTHER" id="PTHR34409">
    <property type="entry name" value="SET DOMAIN-CONTAINING PROTEIN"/>
    <property type="match status" value="1"/>
</dbReference>
<keyword evidence="1" id="KW-0175">Coiled coil</keyword>
<feature type="compositionally biased region" description="Polar residues" evidence="2">
    <location>
        <begin position="245"/>
        <end position="255"/>
    </location>
</feature>
<proteinExistence type="predicted"/>
<evidence type="ECO:0000259" key="3">
    <source>
        <dbReference type="Pfam" id="PF20681"/>
    </source>
</evidence>
<sequence length="460" mass="50696">MNTNYRPPLAAVNHNQFTTSNQLFAQSQSGNPTSIQIPAGSSNDLPPHRIPPSRSALAVDLSNSSSTGASTASRSSDSAKAKGKAKANPPDDARKGSAKRKAADPPELAEKHQKGRTAGSANYNAEDLEILFQISRERLPLGPKGWMEVEGLFNEEAQSTGRPGRTAKSLELKFKQLVKTTKPTGDAELPLHVQEALEIEELMNEKAGTRDLDDEEITEVVGGAEDIDETEKATPQQNRHRENQENVPFQRTTQEPAAPRAVRRPAEHSSRSSGNDFLASISAALSPAAQIAHDEQNATRSFNASQLIMLSSQVWDLQRTIDNMRTELADERRRADRAEARADRAEMLSMIRTQNINQTPDPFQHPPHRYPPSAPRRRRIIRRDTHYPEGGRATAFSTRKRILISLRTCIEVRLNTKPSIQESHVNAVAGPSHIARPSTPSDWSLSYADSPNASHHQSPT</sequence>
<gene>
    <name evidence="4" type="ORF">VKT23_020274</name>
</gene>
<feature type="region of interest" description="Disordered" evidence="2">
    <location>
        <begin position="431"/>
        <end position="460"/>
    </location>
</feature>
<evidence type="ECO:0000256" key="2">
    <source>
        <dbReference type="SAM" id="MobiDB-lite"/>
    </source>
</evidence>